<evidence type="ECO:0000256" key="3">
    <source>
        <dbReference type="ARBA" id="ARBA00022801"/>
    </source>
</evidence>
<dbReference type="InterPro" id="IPR051458">
    <property type="entry name" value="Cyt/Met_Dipeptidase"/>
</dbReference>
<dbReference type="Pfam" id="PF01546">
    <property type="entry name" value="Peptidase_M20"/>
    <property type="match status" value="1"/>
</dbReference>
<dbReference type="Proteomes" id="UP000741863">
    <property type="component" value="Unassembled WGS sequence"/>
</dbReference>
<dbReference type="InterPro" id="IPR011650">
    <property type="entry name" value="Peptidase_M20_dimer"/>
</dbReference>
<sequence>MNFKQHIAENKDHYLNDLFTLLRQKSISAQNDGVRDCAALVVGKLKEAGIAHVEIIETDDHPVVYAEQHVSDDAPTMLIYGHYDVQPPDPLDEWKSPPFEPTIRDGKIYARGVGDNKGQMLAQILAAQTYIATAGELPLNVKFVFEGEEEIGSKNLPTFVETHKEKLAADFVYTSDGPMLSSGNPYVLLGTRGMLYVELKAKGSDFDNHSGNKGNIAQNPAWKIIELLQSMRDDEGNILIEGFYDDVEAPTDLERQLLEQLPFNIEELREQVGDQKIDLSKADYYKKLCFEPTFNIAGFSSGYSGEGAKTIIPSEATVKMDMRLVNNQDPDEIFERFKAHVSKFALDITVAKIGAMSPSRTSANYQIVETVREATERSFERKTFIQPSLGGSLPNHVWTNILGVPSVIVPYANADEANHSPNENLVVDNFYKGILCTCEVMKAASQMTKDELLQKRTTLA</sequence>
<dbReference type="NCBIfam" id="NF005034">
    <property type="entry name" value="PRK06446.1"/>
    <property type="match status" value="1"/>
</dbReference>
<keyword evidence="6" id="KW-1185">Reference proteome</keyword>
<dbReference type="PANTHER" id="PTHR43270:SF8">
    <property type="entry name" value="DI- AND TRIPEPTIDASE DUG2-RELATED"/>
    <property type="match status" value="1"/>
</dbReference>
<organism evidence="5 6">
    <name type="scientific">Geomicrobium sediminis</name>
    <dbReference type="NCBI Taxonomy" id="1347788"/>
    <lineage>
        <taxon>Bacteria</taxon>
        <taxon>Bacillati</taxon>
        <taxon>Bacillota</taxon>
        <taxon>Bacilli</taxon>
        <taxon>Bacillales</taxon>
        <taxon>Geomicrobium</taxon>
    </lineage>
</organism>
<dbReference type="InterPro" id="IPR036264">
    <property type="entry name" value="Bact_exopeptidase_dim_dom"/>
</dbReference>
<proteinExistence type="predicted"/>
<keyword evidence="3" id="KW-0378">Hydrolase</keyword>
<comment type="caution">
    <text evidence="5">The sequence shown here is derived from an EMBL/GenBank/DDBJ whole genome shotgun (WGS) entry which is preliminary data.</text>
</comment>
<dbReference type="SUPFAM" id="SSF55031">
    <property type="entry name" value="Bacterial exopeptidase dimerisation domain"/>
    <property type="match status" value="1"/>
</dbReference>
<accession>A0ABS2PCI5</accession>
<evidence type="ECO:0000256" key="1">
    <source>
        <dbReference type="ARBA" id="ARBA00022670"/>
    </source>
</evidence>
<keyword evidence="1" id="KW-0645">Protease</keyword>
<evidence type="ECO:0000259" key="4">
    <source>
        <dbReference type="Pfam" id="PF07687"/>
    </source>
</evidence>
<gene>
    <name evidence="5" type="ORF">JOD17_001915</name>
</gene>
<dbReference type="RefSeq" id="WP_204697256.1">
    <property type="nucleotide sequence ID" value="NZ_JAFBEC010000005.1"/>
</dbReference>
<dbReference type="Pfam" id="PF07687">
    <property type="entry name" value="M20_dimer"/>
    <property type="match status" value="1"/>
</dbReference>
<keyword evidence="2" id="KW-0479">Metal-binding</keyword>
<protein>
    <submittedName>
        <fullName evidence="5">Acetylornithine deacetylase/succinyl-diaminopimelate desuccinylase-like protein</fullName>
    </submittedName>
</protein>
<dbReference type="NCBIfam" id="NF006579">
    <property type="entry name" value="PRK09104.1"/>
    <property type="match status" value="1"/>
</dbReference>
<dbReference type="InterPro" id="IPR002933">
    <property type="entry name" value="Peptidase_M20"/>
</dbReference>
<dbReference type="Gene3D" id="3.30.70.360">
    <property type="match status" value="1"/>
</dbReference>
<dbReference type="PANTHER" id="PTHR43270">
    <property type="entry name" value="BETA-ALA-HIS DIPEPTIDASE"/>
    <property type="match status" value="1"/>
</dbReference>
<feature type="domain" description="Peptidase M20 dimerisation" evidence="4">
    <location>
        <begin position="190"/>
        <end position="345"/>
    </location>
</feature>
<evidence type="ECO:0000313" key="5">
    <source>
        <dbReference type="EMBL" id="MBM7632821.1"/>
    </source>
</evidence>
<name>A0ABS2PCI5_9BACL</name>
<dbReference type="Gene3D" id="3.40.630.10">
    <property type="entry name" value="Zn peptidases"/>
    <property type="match status" value="1"/>
</dbReference>
<evidence type="ECO:0000313" key="6">
    <source>
        <dbReference type="Proteomes" id="UP000741863"/>
    </source>
</evidence>
<dbReference type="EMBL" id="JAFBEC010000005">
    <property type="protein sequence ID" value="MBM7632821.1"/>
    <property type="molecule type" value="Genomic_DNA"/>
</dbReference>
<dbReference type="SUPFAM" id="SSF53187">
    <property type="entry name" value="Zn-dependent exopeptidases"/>
    <property type="match status" value="1"/>
</dbReference>
<reference evidence="5 6" key="1">
    <citation type="submission" date="2021-01" db="EMBL/GenBank/DDBJ databases">
        <title>Genomic Encyclopedia of Type Strains, Phase IV (KMG-IV): sequencing the most valuable type-strain genomes for metagenomic binning, comparative biology and taxonomic classification.</title>
        <authorList>
            <person name="Goeker M."/>
        </authorList>
    </citation>
    <scope>NUCLEOTIDE SEQUENCE [LARGE SCALE GENOMIC DNA]</scope>
    <source>
        <strain evidence="5 6">DSM 25540</strain>
    </source>
</reference>
<evidence type="ECO:0000256" key="2">
    <source>
        <dbReference type="ARBA" id="ARBA00022723"/>
    </source>
</evidence>